<dbReference type="AlphaFoldDB" id="A0AAD5UAM1"/>
<evidence type="ECO:0008006" key="3">
    <source>
        <dbReference type="Google" id="ProtNLM"/>
    </source>
</evidence>
<gene>
    <name evidence="1" type="ORF">HK099_001434</name>
</gene>
<dbReference type="PANTHER" id="PTHR47369">
    <property type="entry name" value="BTB/POZ DOMAIN-CONTAINING PROTEIN"/>
    <property type="match status" value="1"/>
</dbReference>
<dbReference type="Gene3D" id="3.30.710.10">
    <property type="entry name" value="Potassium Channel Kv1.1, Chain A"/>
    <property type="match status" value="1"/>
</dbReference>
<proteinExistence type="predicted"/>
<comment type="caution">
    <text evidence="1">The sequence shown here is derived from an EMBL/GenBank/DDBJ whole genome shotgun (WGS) entry which is preliminary data.</text>
</comment>
<reference evidence="1" key="1">
    <citation type="submission" date="2020-05" db="EMBL/GenBank/DDBJ databases">
        <title>Phylogenomic resolution of chytrid fungi.</title>
        <authorList>
            <person name="Stajich J.E."/>
            <person name="Amses K."/>
            <person name="Simmons R."/>
            <person name="Seto K."/>
            <person name="Myers J."/>
            <person name="Bonds A."/>
            <person name="Quandt C.A."/>
            <person name="Barry K."/>
            <person name="Liu P."/>
            <person name="Grigoriev I."/>
            <person name="Longcore J.E."/>
            <person name="James T.Y."/>
        </authorList>
    </citation>
    <scope>NUCLEOTIDE SEQUENCE</scope>
    <source>
        <strain evidence="1">JEL0476</strain>
    </source>
</reference>
<dbReference type="InterPro" id="IPR011333">
    <property type="entry name" value="SKP1/BTB/POZ_sf"/>
</dbReference>
<dbReference type="PANTHER" id="PTHR47369:SF2">
    <property type="entry name" value="BTB_POZ DOMAIN-CONTAINING PROTEIN 2"/>
    <property type="match status" value="1"/>
</dbReference>
<keyword evidence="2" id="KW-1185">Reference proteome</keyword>
<sequence length="387" mass="44433">MMHRESDTPLKQKYQTDQDHQIYHQLNPQQKFNQQQTQNMNGPSNAIHNSNLFSNPQHVSNNQEQICQHLYSNVYVHGLYSDMFVKFQPIPSNLPNQPLQLKDFCGFKLHKILALRSPVFAQLLQDYQQDGSCPEFVIPTSDPNLTPEGLNLVIGHLYSNLSQNILLNPPQQYSQSQWSNLLRSVLGASSLLSLFDLGNLAKDLIKQDFKKETLANYCKFFTHPIFEINYSLYAKELKEEFFIYLAKGLVREVVELHGQQVWLNRQGEAYRTLVNLFVELPFEWMKKVIESKEFETSSEMERYHFANEVIQSRSRQQLTPQSEEAVLMAFGSKNGITIVRKASKKNINVTNGGGTEYNGTINNNVNGVNRNTVGSVGERKVWKVQGL</sequence>
<dbReference type="Proteomes" id="UP001211065">
    <property type="component" value="Unassembled WGS sequence"/>
</dbReference>
<name>A0AAD5UAM1_9FUNG</name>
<organism evidence="1 2">
    <name type="scientific">Clydaea vesicula</name>
    <dbReference type="NCBI Taxonomy" id="447962"/>
    <lineage>
        <taxon>Eukaryota</taxon>
        <taxon>Fungi</taxon>
        <taxon>Fungi incertae sedis</taxon>
        <taxon>Chytridiomycota</taxon>
        <taxon>Chytridiomycota incertae sedis</taxon>
        <taxon>Chytridiomycetes</taxon>
        <taxon>Lobulomycetales</taxon>
        <taxon>Lobulomycetaceae</taxon>
        <taxon>Clydaea</taxon>
    </lineage>
</organism>
<dbReference type="EMBL" id="JADGJW010000014">
    <property type="protein sequence ID" value="KAJ3227585.1"/>
    <property type="molecule type" value="Genomic_DNA"/>
</dbReference>
<evidence type="ECO:0000313" key="1">
    <source>
        <dbReference type="EMBL" id="KAJ3227585.1"/>
    </source>
</evidence>
<accession>A0AAD5UAM1</accession>
<evidence type="ECO:0000313" key="2">
    <source>
        <dbReference type="Proteomes" id="UP001211065"/>
    </source>
</evidence>
<protein>
    <recommendedName>
        <fullName evidence="3">BTB domain-containing protein</fullName>
    </recommendedName>
</protein>